<evidence type="ECO:0000313" key="6">
    <source>
        <dbReference type="Proteomes" id="UP000284465"/>
    </source>
</evidence>
<dbReference type="Proteomes" id="UP000478483">
    <property type="component" value="Unassembled WGS sequence"/>
</dbReference>
<dbReference type="GO" id="GO:0016787">
    <property type="term" value="F:hydrolase activity"/>
    <property type="evidence" value="ECO:0007669"/>
    <property type="project" value="UniProtKB-KW"/>
</dbReference>
<proteinExistence type="predicted"/>
<dbReference type="PANTHER" id="PTHR43283">
    <property type="entry name" value="BETA-LACTAMASE-RELATED"/>
    <property type="match status" value="1"/>
</dbReference>
<keyword evidence="2" id="KW-0378">Hydrolase</keyword>
<dbReference type="Proteomes" id="UP000284465">
    <property type="component" value="Unassembled WGS sequence"/>
</dbReference>
<dbReference type="Proteomes" id="UP000284051">
    <property type="component" value="Unassembled WGS sequence"/>
</dbReference>
<organism evidence="2 7">
    <name type="scientific">Roseburia intestinalis</name>
    <dbReference type="NCBI Taxonomy" id="166486"/>
    <lineage>
        <taxon>Bacteria</taxon>
        <taxon>Bacillati</taxon>
        <taxon>Bacillota</taxon>
        <taxon>Clostridia</taxon>
        <taxon>Lachnospirales</taxon>
        <taxon>Lachnospiraceae</taxon>
        <taxon>Roseburia</taxon>
    </lineage>
</organism>
<reference evidence="2 7" key="2">
    <citation type="journal article" date="2019" name="Nat. Med.">
        <title>A library of human gut bacterial isolates paired with longitudinal multiomics data enables mechanistic microbiome research.</title>
        <authorList>
            <person name="Poyet M."/>
            <person name="Groussin M."/>
            <person name="Gibbons S.M."/>
            <person name="Avila-Pacheco J."/>
            <person name="Jiang X."/>
            <person name="Kearney S.M."/>
            <person name="Perrotta A.R."/>
            <person name="Berdy B."/>
            <person name="Zhao S."/>
            <person name="Lieberman T.D."/>
            <person name="Swanson P.K."/>
            <person name="Smith M."/>
            <person name="Roesemann S."/>
            <person name="Alexander J.E."/>
            <person name="Rich S.A."/>
            <person name="Livny J."/>
            <person name="Vlamakis H."/>
            <person name="Clish C."/>
            <person name="Bullock K."/>
            <person name="Deik A."/>
            <person name="Scott J."/>
            <person name="Pierce K.A."/>
            <person name="Xavier R.J."/>
            <person name="Alm E.J."/>
        </authorList>
    </citation>
    <scope>NUCLEOTIDE SEQUENCE [LARGE SCALE GENOMIC DNA]</scope>
    <source>
        <strain evidence="2 7">BIOML-A1</strain>
    </source>
</reference>
<evidence type="ECO:0000313" key="5">
    <source>
        <dbReference type="Proteomes" id="UP000284051"/>
    </source>
</evidence>
<dbReference type="EMBL" id="QRID01000012">
    <property type="protein sequence ID" value="RHG27190.1"/>
    <property type="molecule type" value="Genomic_DNA"/>
</dbReference>
<dbReference type="PANTHER" id="PTHR43283:SF3">
    <property type="entry name" value="BETA-LACTAMASE FAMILY PROTEIN (AFU_ORTHOLOGUE AFUA_5G07500)"/>
    <property type="match status" value="1"/>
</dbReference>
<dbReference type="EMBL" id="WNAJ01000015">
    <property type="protein sequence ID" value="MTR85865.1"/>
    <property type="molecule type" value="Genomic_DNA"/>
</dbReference>
<dbReference type="RefSeq" id="WP_006859603.1">
    <property type="nucleotide sequence ID" value="NZ_CP097279.1"/>
</dbReference>
<comment type="caution">
    <text evidence="2">The sequence shown here is derived from an EMBL/GenBank/DDBJ whole genome shotgun (WGS) entry which is preliminary data.</text>
</comment>
<gene>
    <name evidence="4" type="ORF">DW264_12170</name>
    <name evidence="3" type="ORF">DW927_09120</name>
    <name evidence="2" type="ORF">GMD50_12535</name>
</gene>
<dbReference type="AlphaFoldDB" id="A0A1Q6SKH0"/>
<sequence length="398" mass="44904">MSDFKNLDRLLQKYVDDGLPNCSCMIAKKGEILYENYFGWADKENTVPLTADHVFRQASLTKIAMYTTGMMLYEQGRFLMSDPLYEYFPEFRHSTKIIQLPNGTLEEVPVEHPITVKQIFNMTCGLPYEMIIGGIPVHHPTAKAMADEMKALRANGYFTLRDQIKAAARVPLAFEPGTRFLYGFASELTAGLLEVLCDKPAEQVIKEMLFEPLDMDSSANFLFGDLESRLVKNYYLKPGKTLADPDCLTVPDKVHEASFVGPLGTVPGFARVITNCRDYTKLMQMLANGGIHNGEHILGRKTIDLIRTNTLTPTMIKEDFSNDYLAGYGYGYGMRTLMNRYEGQHNGMLGQFGWTGGSGTWAECDPETGLSIVYMHNLQPNLEQYHHLRMREVAYGCL</sequence>
<evidence type="ECO:0000313" key="2">
    <source>
        <dbReference type="EMBL" id="MTR85865.1"/>
    </source>
</evidence>
<reference evidence="5 6" key="1">
    <citation type="submission" date="2018-08" db="EMBL/GenBank/DDBJ databases">
        <title>A genome reference for cultivated species of the human gut microbiota.</title>
        <authorList>
            <person name="Zou Y."/>
            <person name="Xue W."/>
            <person name="Luo G."/>
        </authorList>
    </citation>
    <scope>NUCLEOTIDE SEQUENCE [LARGE SCALE GENOMIC DNA]</scope>
    <source>
        <strain evidence="4 5">AM22-21LB</strain>
        <strain evidence="3 6">AM43-11</strain>
    </source>
</reference>
<dbReference type="EMBL" id="QSFP01000008">
    <property type="protein sequence ID" value="RHA67470.1"/>
    <property type="molecule type" value="Genomic_DNA"/>
</dbReference>
<dbReference type="Pfam" id="PF00144">
    <property type="entry name" value="Beta-lactamase"/>
    <property type="match status" value="1"/>
</dbReference>
<dbReference type="InterPro" id="IPR012338">
    <property type="entry name" value="Beta-lactam/transpept-like"/>
</dbReference>
<protein>
    <submittedName>
        <fullName evidence="2">Serine hydrolase</fullName>
    </submittedName>
</protein>
<dbReference type="InterPro" id="IPR001466">
    <property type="entry name" value="Beta-lactam-related"/>
</dbReference>
<evidence type="ECO:0000259" key="1">
    <source>
        <dbReference type="Pfam" id="PF00144"/>
    </source>
</evidence>
<dbReference type="GeneID" id="61435323"/>
<dbReference type="InterPro" id="IPR050789">
    <property type="entry name" value="Diverse_Enzym_Activities"/>
</dbReference>
<evidence type="ECO:0000313" key="7">
    <source>
        <dbReference type="Proteomes" id="UP000478483"/>
    </source>
</evidence>
<accession>A0A1Q6SKH0</accession>
<dbReference type="Gene3D" id="3.40.710.10">
    <property type="entry name" value="DD-peptidase/beta-lactamase superfamily"/>
    <property type="match status" value="1"/>
</dbReference>
<name>A0A1Q6SKH0_9FIRM</name>
<evidence type="ECO:0000313" key="4">
    <source>
        <dbReference type="EMBL" id="RHG27190.1"/>
    </source>
</evidence>
<evidence type="ECO:0000313" key="3">
    <source>
        <dbReference type="EMBL" id="RHA67470.1"/>
    </source>
</evidence>
<dbReference type="SUPFAM" id="SSF56601">
    <property type="entry name" value="beta-lactamase/transpeptidase-like"/>
    <property type="match status" value="1"/>
</dbReference>
<feature type="domain" description="Beta-lactamase-related" evidence="1">
    <location>
        <begin position="7"/>
        <end position="389"/>
    </location>
</feature>